<feature type="region of interest" description="Disordered" evidence="1">
    <location>
        <begin position="155"/>
        <end position="188"/>
    </location>
</feature>
<name>A0AAD5S1R3_9FUNG</name>
<feature type="region of interest" description="Disordered" evidence="1">
    <location>
        <begin position="94"/>
        <end position="120"/>
    </location>
</feature>
<accession>A0AAD5S1R3</accession>
<comment type="caution">
    <text evidence="2">The sequence shown here is derived from an EMBL/GenBank/DDBJ whole genome shotgun (WGS) entry which is preliminary data.</text>
</comment>
<dbReference type="AlphaFoldDB" id="A0AAD5S1R3"/>
<protein>
    <submittedName>
        <fullName evidence="2">Uncharacterized protein</fullName>
    </submittedName>
</protein>
<feature type="region of interest" description="Disordered" evidence="1">
    <location>
        <begin position="1"/>
        <end position="29"/>
    </location>
</feature>
<evidence type="ECO:0000313" key="3">
    <source>
        <dbReference type="Proteomes" id="UP001212841"/>
    </source>
</evidence>
<dbReference type="Proteomes" id="UP001212841">
    <property type="component" value="Unassembled WGS sequence"/>
</dbReference>
<evidence type="ECO:0000256" key="1">
    <source>
        <dbReference type="SAM" id="MobiDB-lite"/>
    </source>
</evidence>
<gene>
    <name evidence="2" type="ORF">HK097_004268</name>
</gene>
<sequence length="220" mass="23668">MDGWVDNVKRERMRKREEKGGNSLQEPFVFFPEGHPALTTLPARYEKTIGRMVHPNPAVRPTVKEVVEEEWVREIVTCDPEGGSSSVKHNHTLEQLSAQGGPPKTLRKPTVRGGPAGGAKAGGAALVKLFEPVAEGGEGDSTAESISSLDHTHIHTTQLPHSPELTSPAPPTAPSTNPTSDTAVPLDEEGYLIPIDEPLSIHIRTGSTDAESTEPYYCPS</sequence>
<feature type="compositionally biased region" description="Basic and acidic residues" evidence="1">
    <location>
        <begin position="7"/>
        <end position="20"/>
    </location>
</feature>
<dbReference type="EMBL" id="JADGJD010002075">
    <property type="protein sequence ID" value="KAJ3035178.1"/>
    <property type="molecule type" value="Genomic_DNA"/>
</dbReference>
<evidence type="ECO:0000313" key="2">
    <source>
        <dbReference type="EMBL" id="KAJ3035178.1"/>
    </source>
</evidence>
<feature type="compositionally biased region" description="Low complexity" evidence="1">
    <location>
        <begin position="174"/>
        <end position="183"/>
    </location>
</feature>
<proteinExistence type="predicted"/>
<keyword evidence="3" id="KW-1185">Reference proteome</keyword>
<reference evidence="2" key="1">
    <citation type="submission" date="2020-05" db="EMBL/GenBank/DDBJ databases">
        <title>Phylogenomic resolution of chytrid fungi.</title>
        <authorList>
            <person name="Stajich J.E."/>
            <person name="Amses K."/>
            <person name="Simmons R."/>
            <person name="Seto K."/>
            <person name="Myers J."/>
            <person name="Bonds A."/>
            <person name="Quandt C.A."/>
            <person name="Barry K."/>
            <person name="Liu P."/>
            <person name="Grigoriev I."/>
            <person name="Longcore J.E."/>
            <person name="James T.Y."/>
        </authorList>
    </citation>
    <scope>NUCLEOTIDE SEQUENCE</scope>
    <source>
        <strain evidence="2">JEL0318</strain>
    </source>
</reference>
<organism evidence="2 3">
    <name type="scientific">Rhizophlyctis rosea</name>
    <dbReference type="NCBI Taxonomy" id="64517"/>
    <lineage>
        <taxon>Eukaryota</taxon>
        <taxon>Fungi</taxon>
        <taxon>Fungi incertae sedis</taxon>
        <taxon>Chytridiomycota</taxon>
        <taxon>Chytridiomycota incertae sedis</taxon>
        <taxon>Chytridiomycetes</taxon>
        <taxon>Rhizophlyctidales</taxon>
        <taxon>Rhizophlyctidaceae</taxon>
        <taxon>Rhizophlyctis</taxon>
    </lineage>
</organism>